<feature type="domain" description="Transcription regulator PadR N-terminal" evidence="1">
    <location>
        <begin position="7"/>
        <end position="82"/>
    </location>
</feature>
<sequence length="186" mass="21841">MSMKLTILGLLMEREAHPYDMKQTMKFRHMDHYIKLQKGSLYYAVEQLLKENYIVVADIVKDSNRPDKTIYRITDSGEKHFHKLLIDQLSTKTNFFHPLSTGLAFALHGDQKQVAEMLEIRYQKELQRCKELKEIFHLYHTQVPCAVLHLMKGAILHSETETSWLKNLIKDAKLGNLKKIGEYHED</sequence>
<evidence type="ECO:0000313" key="3">
    <source>
        <dbReference type="Proteomes" id="UP000448867"/>
    </source>
</evidence>
<keyword evidence="3" id="KW-1185">Reference proteome</keyword>
<dbReference type="SUPFAM" id="SSF46785">
    <property type="entry name" value="Winged helix' DNA-binding domain"/>
    <property type="match status" value="1"/>
</dbReference>
<proteinExistence type="predicted"/>
<dbReference type="RefSeq" id="WP_154307368.1">
    <property type="nucleotide sequence ID" value="NZ_WKKI01000013.1"/>
</dbReference>
<gene>
    <name evidence="2" type="ORF">GJU40_08690</name>
</gene>
<dbReference type="InterPro" id="IPR036388">
    <property type="entry name" value="WH-like_DNA-bd_sf"/>
</dbReference>
<dbReference type="PANTHER" id="PTHR33169:SF27">
    <property type="entry name" value="TRANSCRIPTIONAL REGULATOR PADR FAMILY PROTEIN"/>
    <property type="match status" value="1"/>
</dbReference>
<name>A0A7X2IYP1_9BACI</name>
<organism evidence="2 3">
    <name type="scientific">Metabacillus lacus</name>
    <dbReference type="NCBI Taxonomy" id="1983721"/>
    <lineage>
        <taxon>Bacteria</taxon>
        <taxon>Bacillati</taxon>
        <taxon>Bacillota</taxon>
        <taxon>Bacilli</taxon>
        <taxon>Bacillales</taxon>
        <taxon>Bacillaceae</taxon>
        <taxon>Metabacillus</taxon>
    </lineage>
</organism>
<dbReference type="AlphaFoldDB" id="A0A7X2IYP1"/>
<dbReference type="InterPro" id="IPR005149">
    <property type="entry name" value="Tscrpt_reg_PadR_N"/>
</dbReference>
<dbReference type="Pfam" id="PF03551">
    <property type="entry name" value="PadR"/>
    <property type="match status" value="1"/>
</dbReference>
<dbReference type="OrthoDB" id="9808762at2"/>
<accession>A0A7X2IYP1</accession>
<dbReference type="Proteomes" id="UP000448867">
    <property type="component" value="Unassembled WGS sequence"/>
</dbReference>
<comment type="caution">
    <text evidence="2">The sequence shown here is derived from an EMBL/GenBank/DDBJ whole genome shotgun (WGS) entry which is preliminary data.</text>
</comment>
<dbReference type="InterPro" id="IPR052509">
    <property type="entry name" value="Metal_resp_DNA-bind_regulator"/>
</dbReference>
<evidence type="ECO:0000313" key="2">
    <source>
        <dbReference type="EMBL" id="MRX72227.1"/>
    </source>
</evidence>
<evidence type="ECO:0000259" key="1">
    <source>
        <dbReference type="Pfam" id="PF03551"/>
    </source>
</evidence>
<reference evidence="2 3" key="1">
    <citation type="submission" date="2019-11" db="EMBL/GenBank/DDBJ databases">
        <title>Bacillus lacus genome.</title>
        <authorList>
            <person name="Allen C.J."/>
            <person name="Newman J.D."/>
        </authorList>
    </citation>
    <scope>NUCLEOTIDE SEQUENCE [LARGE SCALE GENOMIC DNA]</scope>
    <source>
        <strain evidence="2 3">KCTC 33946</strain>
    </source>
</reference>
<dbReference type="InterPro" id="IPR036390">
    <property type="entry name" value="WH_DNA-bd_sf"/>
</dbReference>
<dbReference type="PANTHER" id="PTHR33169">
    <property type="entry name" value="PADR-FAMILY TRANSCRIPTIONAL REGULATOR"/>
    <property type="match status" value="1"/>
</dbReference>
<dbReference type="EMBL" id="WKKI01000013">
    <property type="protein sequence ID" value="MRX72227.1"/>
    <property type="molecule type" value="Genomic_DNA"/>
</dbReference>
<dbReference type="Gene3D" id="1.10.10.10">
    <property type="entry name" value="Winged helix-like DNA-binding domain superfamily/Winged helix DNA-binding domain"/>
    <property type="match status" value="1"/>
</dbReference>
<protein>
    <submittedName>
        <fullName evidence="2">PadR family transcriptional regulator</fullName>
    </submittedName>
</protein>